<dbReference type="AlphaFoldDB" id="A0A9N9E868"/>
<organism evidence="2 3">
    <name type="scientific">Funneliformis caledonium</name>
    <dbReference type="NCBI Taxonomy" id="1117310"/>
    <lineage>
        <taxon>Eukaryota</taxon>
        <taxon>Fungi</taxon>
        <taxon>Fungi incertae sedis</taxon>
        <taxon>Mucoromycota</taxon>
        <taxon>Glomeromycotina</taxon>
        <taxon>Glomeromycetes</taxon>
        <taxon>Glomerales</taxon>
        <taxon>Glomeraceae</taxon>
        <taxon>Funneliformis</taxon>
    </lineage>
</organism>
<name>A0A9N9E868_9GLOM</name>
<sequence length="141" mass="16516">MAYEEVLFLVCFTGKKKYFRIRHEDEVNFRPDDLFMKGIDTVKQGNSELFRITGSFNAYSTDTPNTPNTFDTPYSINFLCVFLLKSQIVSILCVELILLILRIKLYKIRSTTNMINPLPRKYMHSDAIKLSSTDYEDIMQY</sequence>
<evidence type="ECO:0000313" key="3">
    <source>
        <dbReference type="Proteomes" id="UP000789570"/>
    </source>
</evidence>
<evidence type="ECO:0000313" key="2">
    <source>
        <dbReference type="EMBL" id="CAG8667898.1"/>
    </source>
</evidence>
<reference evidence="2" key="1">
    <citation type="submission" date="2021-06" db="EMBL/GenBank/DDBJ databases">
        <authorList>
            <person name="Kallberg Y."/>
            <person name="Tangrot J."/>
            <person name="Rosling A."/>
        </authorList>
    </citation>
    <scope>NUCLEOTIDE SEQUENCE</scope>
    <source>
        <strain evidence="2">UK204</strain>
    </source>
</reference>
<evidence type="ECO:0000256" key="1">
    <source>
        <dbReference type="SAM" id="Phobius"/>
    </source>
</evidence>
<keyword evidence="1" id="KW-0472">Membrane</keyword>
<comment type="caution">
    <text evidence="2">The sequence shown here is derived from an EMBL/GenBank/DDBJ whole genome shotgun (WGS) entry which is preliminary data.</text>
</comment>
<keyword evidence="1" id="KW-1133">Transmembrane helix</keyword>
<keyword evidence="1" id="KW-0812">Transmembrane</keyword>
<accession>A0A9N9E868</accession>
<dbReference type="EMBL" id="CAJVPQ010005312">
    <property type="protein sequence ID" value="CAG8667898.1"/>
    <property type="molecule type" value="Genomic_DNA"/>
</dbReference>
<dbReference type="OrthoDB" id="2334642at2759"/>
<proteinExistence type="predicted"/>
<feature type="transmembrane region" description="Helical" evidence="1">
    <location>
        <begin position="76"/>
        <end position="101"/>
    </location>
</feature>
<protein>
    <submittedName>
        <fullName evidence="2">16695_t:CDS:1</fullName>
    </submittedName>
</protein>
<keyword evidence="3" id="KW-1185">Reference proteome</keyword>
<dbReference type="Proteomes" id="UP000789570">
    <property type="component" value="Unassembled WGS sequence"/>
</dbReference>
<gene>
    <name evidence="2" type="ORF">FCALED_LOCUS11868</name>
</gene>